<feature type="transmembrane region" description="Helical" evidence="1">
    <location>
        <begin position="7"/>
        <end position="33"/>
    </location>
</feature>
<dbReference type="Proteomes" id="UP000019322">
    <property type="component" value="Chromosome"/>
</dbReference>
<accession>A0AA86ANN4</accession>
<keyword evidence="1" id="KW-0472">Membrane</keyword>
<name>A0AA86ANN4_SULMK</name>
<evidence type="ECO:0000313" key="3">
    <source>
        <dbReference type="Proteomes" id="UP000019322"/>
    </source>
</evidence>
<keyword evidence="1" id="KW-0812">Transmembrane</keyword>
<dbReference type="AlphaFoldDB" id="A0AA86ANN4"/>
<keyword evidence="1" id="KW-1133">Transmembrane helix</keyword>
<sequence>MKAKLKTLFWGLLVPLAVLAKGGLFPYMITVIVMSEFYMDVLEREDNTTRLLVYQAVIIVLLVLVISGVLLLGGTIAILS</sequence>
<gene>
    <name evidence="2" type="ORF">SMUL_1827</name>
</gene>
<reference evidence="2 3" key="1">
    <citation type="journal article" date="2014" name="Environ. Microbiol.">
        <title>Insights into organohalide respiration and the versatile catabolism of Sulfurospirillum multivorans gained from comparative genomics and physiological studies.</title>
        <authorList>
            <person name="Goris T."/>
            <person name="Schubert T."/>
            <person name="Gadkari J."/>
            <person name="Wubet T."/>
            <person name="Tarkka M."/>
            <person name="Buscot F."/>
            <person name="Adrian L."/>
            <person name="Diekert G."/>
        </authorList>
    </citation>
    <scope>NUCLEOTIDE SEQUENCE [LARGE SCALE GENOMIC DNA]</scope>
    <source>
        <strain evidence="3">DM 12446 / JCM 15788 / NBRC 109480</strain>
    </source>
</reference>
<feature type="transmembrane region" description="Helical" evidence="1">
    <location>
        <begin position="53"/>
        <end position="79"/>
    </location>
</feature>
<dbReference type="EMBL" id="CP007201">
    <property type="protein sequence ID" value="AHJ13082.1"/>
    <property type="molecule type" value="Genomic_DNA"/>
</dbReference>
<organism evidence="2 3">
    <name type="scientific">Sulfurospirillum multivorans (strain DM 12446 / JCM 15788 / NBRC 109480)</name>
    <dbReference type="NCBI Taxonomy" id="1150621"/>
    <lineage>
        <taxon>Bacteria</taxon>
        <taxon>Pseudomonadati</taxon>
        <taxon>Campylobacterota</taxon>
        <taxon>Epsilonproteobacteria</taxon>
        <taxon>Campylobacterales</taxon>
        <taxon>Sulfurospirillaceae</taxon>
        <taxon>Sulfurospirillum</taxon>
    </lineage>
</organism>
<dbReference type="RefSeq" id="WP_025344955.1">
    <property type="nucleotide sequence ID" value="NZ_CP007201.1"/>
</dbReference>
<dbReference type="KEGG" id="smul:SMUL_1827"/>
<evidence type="ECO:0000313" key="2">
    <source>
        <dbReference type="EMBL" id="AHJ13082.1"/>
    </source>
</evidence>
<proteinExistence type="predicted"/>
<evidence type="ECO:0000256" key="1">
    <source>
        <dbReference type="SAM" id="Phobius"/>
    </source>
</evidence>
<protein>
    <submittedName>
        <fullName evidence="2">Membrane protein</fullName>
    </submittedName>
</protein>